<dbReference type="RefSeq" id="WP_012606068.1">
    <property type="nucleotide sequence ID" value="NC_011758.1"/>
</dbReference>
<name>B7L2V7_METC4</name>
<proteinExistence type="predicted"/>
<gene>
    <name evidence="1" type="ordered locus">Mchl_5407</name>
</gene>
<evidence type="ECO:0000313" key="1">
    <source>
        <dbReference type="EMBL" id="ACK86165.1"/>
    </source>
</evidence>
<dbReference type="EMBL" id="CP001299">
    <property type="protein sequence ID" value="ACK86165.1"/>
    <property type="molecule type" value="Genomic_DNA"/>
</dbReference>
<reference evidence="1 2" key="2">
    <citation type="journal article" date="2012" name="J. Bacteriol.">
        <title>Complete genome sequences of six strains of the genus Methylobacterium.</title>
        <authorList>
            <person name="Marx C.J."/>
            <person name="Bringel F."/>
            <person name="Chistoserdova L."/>
            <person name="Moulin L."/>
            <person name="Farhan Ul Haque M."/>
            <person name="Fleischman D.E."/>
            <person name="Gruffaz C."/>
            <person name="Jourand P."/>
            <person name="Knief C."/>
            <person name="Lee M.C."/>
            <person name="Muller E.E."/>
            <person name="Nadalig T."/>
            <person name="Peyraud R."/>
            <person name="Roselli S."/>
            <person name="Russ L."/>
            <person name="Goodwin L.A."/>
            <person name="Ivanova N."/>
            <person name="Kyrpides N."/>
            <person name="Lajus A."/>
            <person name="Land M.L."/>
            <person name="Medigue C."/>
            <person name="Mikhailova N."/>
            <person name="Nolan M."/>
            <person name="Woyke T."/>
            <person name="Stolyar S."/>
            <person name="Vorholt J.A."/>
            <person name="Vuilleumier S."/>
        </authorList>
    </citation>
    <scope>NUCLEOTIDE SEQUENCE [LARGE SCALE GENOMIC DNA]</scope>
    <source>
        <strain evidence="2">CM4 / NCIMB 13688</strain>
        <plasmid evidence="1 2">pCMU01</plasmid>
    </source>
</reference>
<evidence type="ECO:0000313" key="2">
    <source>
        <dbReference type="Proteomes" id="UP000002385"/>
    </source>
</evidence>
<dbReference type="HOGENOM" id="CLU_203983_0_0_5"/>
<dbReference type="Gene3D" id="2.20.28.30">
    <property type="entry name" value="RNA polymerase ii, chain L"/>
    <property type="match status" value="1"/>
</dbReference>
<reference evidence="1 2" key="1">
    <citation type="submission" date="2008-12" db="EMBL/GenBank/DDBJ databases">
        <title>Complete sequence of plasmid1 of Methylobacterium chloromethanicum CM4.</title>
        <authorList>
            <consortium name="US DOE Joint Genome Institute"/>
            <person name="Lucas S."/>
            <person name="Copeland A."/>
            <person name="Lapidus A."/>
            <person name="Glavina del Rio T."/>
            <person name="Dalin E."/>
            <person name="Tice H."/>
            <person name="Bruce D."/>
            <person name="Goodwin L."/>
            <person name="Pitluck S."/>
            <person name="Chertkov O."/>
            <person name="Brettin T."/>
            <person name="Detter J.C."/>
            <person name="Han C."/>
            <person name="Larimer F."/>
            <person name="Land M."/>
            <person name="Hauser L."/>
            <person name="Kyrpides N."/>
            <person name="Mikhailova N."/>
            <person name="Marx C."/>
            <person name="Richardson P."/>
        </authorList>
    </citation>
    <scope>NUCLEOTIDE SEQUENCE [LARGE SCALE GENOMIC DNA]</scope>
    <source>
        <strain evidence="2">CM4 / NCIMB 13688</strain>
        <plasmid evidence="1 2">pCMU01</plasmid>
    </source>
</reference>
<accession>B7L2V7</accession>
<dbReference type="KEGG" id="mch:Mchl_5407"/>
<protein>
    <recommendedName>
        <fullName evidence="3">Zinc ribbon domain-containing protein</fullName>
    </recommendedName>
</protein>
<evidence type="ECO:0008006" key="3">
    <source>
        <dbReference type="Google" id="ProtNLM"/>
    </source>
</evidence>
<dbReference type="AlphaFoldDB" id="B7L2V7"/>
<sequence length="53" mass="6373">MPISVQYRCLNCGHRFETRALTEEEAREARRRNERLSAVHCPRCNRTDIRKGW</sequence>
<keyword evidence="1" id="KW-0614">Plasmid</keyword>
<geneLocation type="plasmid" evidence="1 2">
    <name>pCMU01</name>
</geneLocation>
<dbReference type="Proteomes" id="UP000002385">
    <property type="component" value="Plasmid pCMU01"/>
</dbReference>
<organism evidence="1 2">
    <name type="scientific">Methylorubrum extorquens (strain CM4 / NCIMB 13688)</name>
    <name type="common">Methylobacterium extorquens</name>
    <dbReference type="NCBI Taxonomy" id="440085"/>
    <lineage>
        <taxon>Bacteria</taxon>
        <taxon>Pseudomonadati</taxon>
        <taxon>Pseudomonadota</taxon>
        <taxon>Alphaproteobacteria</taxon>
        <taxon>Hyphomicrobiales</taxon>
        <taxon>Methylobacteriaceae</taxon>
        <taxon>Methylorubrum</taxon>
    </lineage>
</organism>